<dbReference type="InterPro" id="IPR039310">
    <property type="entry name" value="UBALD1/2"/>
</dbReference>
<evidence type="ECO:0000259" key="3">
    <source>
        <dbReference type="Pfam" id="PF22566"/>
    </source>
</evidence>
<dbReference type="PROSITE" id="PS51257">
    <property type="entry name" value="PROKAR_LIPOPROTEIN"/>
    <property type="match status" value="1"/>
</dbReference>
<dbReference type="InterPro" id="IPR009060">
    <property type="entry name" value="UBA-like_sf"/>
</dbReference>
<dbReference type="Ensembl" id="ENSCMMT00000005484.1">
    <property type="protein sequence ID" value="ENSCMMP00000004929.1"/>
    <property type="gene ID" value="ENSCMMG00000003080.1"/>
</dbReference>
<evidence type="ECO:0000313" key="5">
    <source>
        <dbReference type="Proteomes" id="UP000694556"/>
    </source>
</evidence>
<proteinExistence type="inferred from homology"/>
<comment type="similarity">
    <text evidence="1">Belongs to the UBALD family.</text>
</comment>
<dbReference type="Proteomes" id="UP000694556">
    <property type="component" value="Chromosome 15"/>
</dbReference>
<feature type="domain" description="UBA-like" evidence="3">
    <location>
        <begin position="4"/>
        <end position="49"/>
    </location>
</feature>
<dbReference type="PANTHER" id="PTHR31993">
    <property type="entry name" value="UBA-LIKE DOMAIN-CONTAINING PROTEIN 2"/>
    <property type="match status" value="1"/>
</dbReference>
<sequence>MDELKHQVMINQFVLAAGCAADQAKQLLQAAHWQFETALSAFFQETNIPYSHHHQMVSALPPLQLLLRTWGVRAQGRADTRLLPASALPALPRLCSINSCASAARNLPGQMCLRDLLAAVASFDSPGQLGIWSVQSKRPAWPQCARAPGRQGLSLVPAEPESCRPLVAPGGAAGSCPGPLTGALTTGLIFRALNNRCLQEAPRSWQSKGAAAQPSPAAAAWLCTEGRGCGASSGGCPVPPDRRGPGPCGEVPQVPPCPSLSRGSAGGAGAPRAAALRDDAPGRAARLP</sequence>
<dbReference type="Pfam" id="PF22566">
    <property type="entry name" value="UBA_8"/>
    <property type="match status" value="1"/>
</dbReference>
<evidence type="ECO:0000313" key="4">
    <source>
        <dbReference type="Ensembl" id="ENSCMMP00000004929.1"/>
    </source>
</evidence>
<keyword evidence="5" id="KW-1185">Reference proteome</keyword>
<feature type="region of interest" description="Disordered" evidence="2">
    <location>
        <begin position="239"/>
        <end position="288"/>
    </location>
</feature>
<accession>A0A8C3BE08</accession>
<name>A0A8C3BE08_CAIMO</name>
<evidence type="ECO:0000256" key="2">
    <source>
        <dbReference type="SAM" id="MobiDB-lite"/>
    </source>
</evidence>
<dbReference type="SUPFAM" id="SSF46934">
    <property type="entry name" value="UBA-like"/>
    <property type="match status" value="1"/>
</dbReference>
<reference evidence="4" key="2">
    <citation type="submission" date="2025-08" db="UniProtKB">
        <authorList>
            <consortium name="Ensembl"/>
        </authorList>
    </citation>
    <scope>IDENTIFICATION</scope>
</reference>
<reference evidence="4" key="1">
    <citation type="submission" date="2018-09" db="EMBL/GenBank/DDBJ databases">
        <title>Common duck and Muscovy duck high density SNP chip.</title>
        <authorList>
            <person name="Vignal A."/>
            <person name="Thebault N."/>
            <person name="Warren W.C."/>
        </authorList>
    </citation>
    <scope>NUCLEOTIDE SEQUENCE [LARGE SCALE GENOMIC DNA]</scope>
</reference>
<reference evidence="4" key="3">
    <citation type="submission" date="2025-09" db="UniProtKB">
        <authorList>
            <consortium name="Ensembl"/>
        </authorList>
    </citation>
    <scope>IDENTIFICATION</scope>
</reference>
<dbReference type="PANTHER" id="PTHR31993:SF5">
    <property type="entry name" value="UBA-LIKE DOMAIN-CONTAINING PROTEIN 1"/>
    <property type="match status" value="1"/>
</dbReference>
<dbReference type="Gene3D" id="1.10.8.10">
    <property type="entry name" value="DNA helicase RuvA subunit, C-terminal domain"/>
    <property type="match status" value="1"/>
</dbReference>
<dbReference type="AlphaFoldDB" id="A0A8C3BE08"/>
<dbReference type="CDD" id="cd14343">
    <property type="entry name" value="UBA_F100B_like"/>
    <property type="match status" value="1"/>
</dbReference>
<evidence type="ECO:0000256" key="1">
    <source>
        <dbReference type="ARBA" id="ARBA00006090"/>
    </source>
</evidence>
<organism evidence="4 5">
    <name type="scientific">Cairina moschata</name>
    <name type="common">Muscovy duck</name>
    <dbReference type="NCBI Taxonomy" id="8855"/>
    <lineage>
        <taxon>Eukaryota</taxon>
        <taxon>Metazoa</taxon>
        <taxon>Chordata</taxon>
        <taxon>Craniata</taxon>
        <taxon>Vertebrata</taxon>
        <taxon>Euteleostomi</taxon>
        <taxon>Archelosauria</taxon>
        <taxon>Archosauria</taxon>
        <taxon>Dinosauria</taxon>
        <taxon>Saurischia</taxon>
        <taxon>Theropoda</taxon>
        <taxon>Coelurosauria</taxon>
        <taxon>Aves</taxon>
        <taxon>Neognathae</taxon>
        <taxon>Galloanserae</taxon>
        <taxon>Anseriformes</taxon>
        <taxon>Anatidae</taxon>
        <taxon>Anatinae</taxon>
        <taxon>Cairina</taxon>
    </lineage>
</organism>
<dbReference type="InterPro" id="IPR054109">
    <property type="entry name" value="UBA_8"/>
</dbReference>
<protein>
    <recommendedName>
        <fullName evidence="3">UBA-like domain-containing protein</fullName>
    </recommendedName>
</protein>